<sequence>MPPPTGGRILVCIKRVIDAYVKPRIHPSGAGVDTGATKMAMNPFCEIALEEALRLRDAGTAGAAEVVAVTVGDKAAADTLRTALAMGADRGVHVVADGGGGGGGVGGGGGGGWGPTHWAWPSSSSGWWRVRATVSGW</sequence>
<protein>
    <submittedName>
        <fullName evidence="1">Uncharacterized protein</fullName>
    </submittedName>
</protein>
<gene>
    <name evidence="1" type="ORF">I4F81_000387</name>
</gene>
<evidence type="ECO:0000313" key="2">
    <source>
        <dbReference type="Proteomes" id="UP000798662"/>
    </source>
</evidence>
<keyword evidence="2" id="KW-1185">Reference proteome</keyword>
<dbReference type="EMBL" id="CM020618">
    <property type="protein sequence ID" value="KAK1857772.1"/>
    <property type="molecule type" value="Genomic_DNA"/>
</dbReference>
<comment type="caution">
    <text evidence="1">The sequence shown here is derived from an EMBL/GenBank/DDBJ whole genome shotgun (WGS) entry which is preliminary data.</text>
</comment>
<evidence type="ECO:0000313" key="1">
    <source>
        <dbReference type="EMBL" id="KAK1857772.1"/>
    </source>
</evidence>
<organism evidence="1 2">
    <name type="scientific">Pyropia yezoensis</name>
    <name type="common">Susabi-nori</name>
    <name type="synonym">Porphyra yezoensis</name>
    <dbReference type="NCBI Taxonomy" id="2788"/>
    <lineage>
        <taxon>Eukaryota</taxon>
        <taxon>Rhodophyta</taxon>
        <taxon>Bangiophyceae</taxon>
        <taxon>Bangiales</taxon>
        <taxon>Bangiaceae</taxon>
        <taxon>Pyropia</taxon>
    </lineage>
</organism>
<accession>A0ACC3BJV8</accession>
<reference evidence="1" key="1">
    <citation type="submission" date="2019-11" db="EMBL/GenBank/DDBJ databases">
        <title>Nori genome reveals adaptations in red seaweeds to the harsh intertidal environment.</title>
        <authorList>
            <person name="Wang D."/>
            <person name="Mao Y."/>
        </authorList>
    </citation>
    <scope>NUCLEOTIDE SEQUENCE</scope>
    <source>
        <tissue evidence="1">Gametophyte</tissue>
    </source>
</reference>
<dbReference type="Proteomes" id="UP000798662">
    <property type="component" value="Chromosome 1"/>
</dbReference>
<name>A0ACC3BJV8_PYRYE</name>
<proteinExistence type="predicted"/>